<dbReference type="EMBL" id="AWQQ01000054">
    <property type="protein sequence ID" value="PHJ38348.1"/>
    <property type="molecule type" value="Genomic_DNA"/>
</dbReference>
<sequence>MQSMYAPLRQYEAPGVLSILNEEILYNLANDF</sequence>
<accession>A0A2C6ME00</accession>
<evidence type="ECO:0000313" key="1">
    <source>
        <dbReference type="EMBL" id="PHJ38348.1"/>
    </source>
</evidence>
<evidence type="ECO:0000313" key="2">
    <source>
        <dbReference type="Proteomes" id="UP000222564"/>
    </source>
</evidence>
<comment type="caution">
    <text evidence="1">The sequence shown here is derived from an EMBL/GenBank/DDBJ whole genome shotgun (WGS) entry which is preliminary data.</text>
</comment>
<keyword evidence="2" id="KW-1185">Reference proteome</keyword>
<reference evidence="1 2" key="1">
    <citation type="submission" date="2013-09" db="EMBL/GenBank/DDBJ databases">
        <title>Biodegradation of hydrocarbons in the deep terrestrial subsurface : characterization of a microbial consortium composed of two Desulfotomaculum species originating from a deep geological formation.</title>
        <authorList>
            <person name="Aullo T."/>
            <person name="Berlendis S."/>
            <person name="Lascourreges J.-F."/>
            <person name="Dessort D."/>
            <person name="Saint-Laurent S."/>
            <person name="Schraauwers B."/>
            <person name="Mas J."/>
            <person name="Magot M."/>
            <person name="Ranchou-Peyruse A."/>
        </authorList>
    </citation>
    <scope>NUCLEOTIDE SEQUENCE [LARGE SCALE GENOMIC DNA]</scope>
    <source>
        <strain evidence="1 2">Bs107</strain>
    </source>
</reference>
<dbReference type="AlphaFoldDB" id="A0A2C6ME00"/>
<dbReference type="Proteomes" id="UP000222564">
    <property type="component" value="Unassembled WGS sequence"/>
</dbReference>
<organism evidence="1 2">
    <name type="scientific">Desulforamulus profundi</name>
    <dbReference type="NCBI Taxonomy" id="1383067"/>
    <lineage>
        <taxon>Bacteria</taxon>
        <taxon>Bacillati</taxon>
        <taxon>Bacillota</taxon>
        <taxon>Clostridia</taxon>
        <taxon>Eubacteriales</taxon>
        <taxon>Peptococcaceae</taxon>
        <taxon>Desulforamulus</taxon>
    </lineage>
</organism>
<name>A0A2C6ME00_9FIRM</name>
<protein>
    <submittedName>
        <fullName evidence="1">Uncharacterized protein</fullName>
    </submittedName>
</protein>
<gene>
    <name evidence="1" type="ORF">P378_10985</name>
</gene>
<proteinExistence type="predicted"/>